<dbReference type="EMBL" id="ML976658">
    <property type="protein sequence ID" value="KAF1979433.1"/>
    <property type="molecule type" value="Genomic_DNA"/>
</dbReference>
<evidence type="ECO:0000313" key="2">
    <source>
        <dbReference type="Proteomes" id="UP000800036"/>
    </source>
</evidence>
<dbReference type="Proteomes" id="UP000800036">
    <property type="component" value="Unassembled WGS sequence"/>
</dbReference>
<keyword evidence="2" id="KW-1185">Reference proteome</keyword>
<evidence type="ECO:0000313" key="1">
    <source>
        <dbReference type="EMBL" id="KAF1979433.1"/>
    </source>
</evidence>
<proteinExistence type="predicted"/>
<accession>A0A6A5VNY9</accession>
<reference evidence="1" key="1">
    <citation type="journal article" date="2020" name="Stud. Mycol.">
        <title>101 Dothideomycetes genomes: a test case for predicting lifestyles and emergence of pathogens.</title>
        <authorList>
            <person name="Haridas S."/>
            <person name="Albert R."/>
            <person name="Binder M."/>
            <person name="Bloem J."/>
            <person name="Labutti K."/>
            <person name="Salamov A."/>
            <person name="Andreopoulos B."/>
            <person name="Baker S."/>
            <person name="Barry K."/>
            <person name="Bills G."/>
            <person name="Bluhm B."/>
            <person name="Cannon C."/>
            <person name="Castanera R."/>
            <person name="Culley D."/>
            <person name="Daum C."/>
            <person name="Ezra D."/>
            <person name="Gonzalez J."/>
            <person name="Henrissat B."/>
            <person name="Kuo A."/>
            <person name="Liang C."/>
            <person name="Lipzen A."/>
            <person name="Lutzoni F."/>
            <person name="Magnuson J."/>
            <person name="Mondo S."/>
            <person name="Nolan M."/>
            <person name="Ohm R."/>
            <person name="Pangilinan J."/>
            <person name="Park H.-J."/>
            <person name="Ramirez L."/>
            <person name="Alfaro M."/>
            <person name="Sun H."/>
            <person name="Tritt A."/>
            <person name="Yoshinaga Y."/>
            <person name="Zwiers L.-H."/>
            <person name="Turgeon B."/>
            <person name="Goodwin S."/>
            <person name="Spatafora J."/>
            <person name="Crous P."/>
            <person name="Grigoriev I."/>
        </authorList>
    </citation>
    <scope>NUCLEOTIDE SEQUENCE</scope>
    <source>
        <strain evidence="1">CBS 107.79</strain>
    </source>
</reference>
<sequence>MPCVRLIGHLSYKSCVNCSSIMTLAKVVLVADYFRLLVALPSVKRLQIHRATDSFADWEDFEIRNVEQLDLFCSTLTTDGIGHLVANQRSLKRPRLVYANEEVDNYFTLDLAEIGDALSQHEASLESLTLNFVRADWIELCGGVNNTVDLSRFERLGYVDLEQRALLHRNRDKEQDATAYTRVLPR</sequence>
<name>A0A6A5VNY9_9PLEO</name>
<organism evidence="1 2">
    <name type="scientific">Bimuria novae-zelandiae CBS 107.79</name>
    <dbReference type="NCBI Taxonomy" id="1447943"/>
    <lineage>
        <taxon>Eukaryota</taxon>
        <taxon>Fungi</taxon>
        <taxon>Dikarya</taxon>
        <taxon>Ascomycota</taxon>
        <taxon>Pezizomycotina</taxon>
        <taxon>Dothideomycetes</taxon>
        <taxon>Pleosporomycetidae</taxon>
        <taxon>Pleosporales</taxon>
        <taxon>Massarineae</taxon>
        <taxon>Didymosphaeriaceae</taxon>
        <taxon>Bimuria</taxon>
    </lineage>
</organism>
<dbReference type="AlphaFoldDB" id="A0A6A5VNY9"/>
<gene>
    <name evidence="1" type="ORF">BU23DRAFT_643128</name>
</gene>
<protein>
    <submittedName>
        <fullName evidence="1">Uncharacterized protein</fullName>
    </submittedName>
</protein>